<evidence type="ECO:0000256" key="1">
    <source>
        <dbReference type="ARBA" id="ARBA00022737"/>
    </source>
</evidence>
<feature type="domain" description="RRM" evidence="4">
    <location>
        <begin position="750"/>
        <end position="823"/>
    </location>
</feature>
<dbReference type="PANTHER" id="PTHR24012">
    <property type="entry name" value="RNA BINDING PROTEIN"/>
    <property type="match status" value="1"/>
</dbReference>
<dbReference type="GO" id="GO:0003723">
    <property type="term" value="F:RNA binding"/>
    <property type="evidence" value="ECO:0007669"/>
    <property type="project" value="UniProtKB-UniRule"/>
</dbReference>
<comment type="caution">
    <text evidence="5">The sequence shown here is derived from an EMBL/GenBank/DDBJ whole genome shotgun (WGS) entry which is preliminary data.</text>
</comment>
<dbReference type="EMBL" id="CAJNNV010031171">
    <property type="protein sequence ID" value="CAE8634888.1"/>
    <property type="molecule type" value="Genomic_DNA"/>
</dbReference>
<dbReference type="InterPro" id="IPR000504">
    <property type="entry name" value="RRM_dom"/>
</dbReference>
<dbReference type="CDD" id="cd00590">
    <property type="entry name" value="RRM_SF"/>
    <property type="match status" value="4"/>
</dbReference>
<feature type="domain" description="RRM" evidence="4">
    <location>
        <begin position="440"/>
        <end position="509"/>
    </location>
</feature>
<keyword evidence="6" id="KW-1185">Reference proteome</keyword>
<sequence length="950" mass="103907">KAFDVDSEYPQELKVGVPLGVDEDTIEANFIEEEKMDMVIGPTTIEEAATICECAPEDLCAGPLGANEEADKLRTIFDGTAPHMNTHIRKNTKEKTTCPGLPDALYGLHWLHKYGQEPWWLPPEHVPTAVGVSGPEGTWDEEEWVLLKADVTKAHRRVKIRKKGWKYQIAIIKGKYWITKVGTYGIASAQLYWGRLAALKLRLLNYMFPSLDWAFVYVDDFAFLIRRCWANTLAWALLATMAALGCPLSWKKTIMGLVNTWLGFQIQTKLPAAAVGHLKHRVMVSLLLGISAGKLYSQDQIAEGLGRLQWATNASPLVKPFLQPFWAWKTAVTQAGRPSYLLRMIARVILLLINSVITSTYPFCRTSSTHGAATLHSESQDQEMALLTEIVMDILANSWLLLPKLMLLGKAARRGLHNVRSLEASESSSQTSEEAEAEDTQVYAAGFDTDMTDEAIREYFAKAGPIVKYEARGKGRARLTYSSAADAKNAAWGTEGLEERCLRGSLLAVVLFCLHLFGTNFIAGFPLPQTSRRNLHKVCALETPESSSEASEGDEAESTRVFVAGFDRSMTEQAIREYFAKAGPIVGYETSGAGRARLTFSSAADAKNAVASLNGTTIEGNGKSRWLLVKPYVAYVVKRTSTIHVSGFALGTAETALREHFGTAGAIVDFKLLGNRSAWVTYSSNEEGASAAFSLNGKPMEGNDKLLAVRFKGAAKVPRTTPPEAEVVEKTKKAKKTKKVKESKYPADASVIYVGQLEIGTAETALREHFGTAGTIVDVKFLGNRSAWVNYSSNEEVALAVASLNGKSMKGNDRLLDVRVKGDPKVARTARTNPAEGGVLDEIKKNKKSKKSIKKELPTENTVVVFGFDRGINTTVIKEHCGKAGSIVDSKRTRTCLLLTYSSVEEAATAVASLNGTTIQGSSRFIIVDHSRGAREVKVPAEELHEEAVA</sequence>
<dbReference type="AlphaFoldDB" id="A0A813HAM1"/>
<evidence type="ECO:0000256" key="2">
    <source>
        <dbReference type="ARBA" id="ARBA00022884"/>
    </source>
</evidence>
<keyword evidence="2 3" id="KW-0694">RNA-binding</keyword>
<dbReference type="Gene3D" id="3.30.70.330">
    <property type="match status" value="5"/>
</dbReference>
<dbReference type="Proteomes" id="UP000654075">
    <property type="component" value="Unassembled WGS sequence"/>
</dbReference>
<dbReference type="InterPro" id="IPR035979">
    <property type="entry name" value="RBD_domain_sf"/>
</dbReference>
<name>A0A813HAM1_POLGL</name>
<proteinExistence type="predicted"/>
<feature type="domain" description="RRM" evidence="4">
    <location>
        <begin position="559"/>
        <end position="634"/>
    </location>
</feature>
<evidence type="ECO:0000313" key="5">
    <source>
        <dbReference type="EMBL" id="CAE8634888.1"/>
    </source>
</evidence>
<accession>A0A813HAM1</accession>
<reference evidence="5" key="1">
    <citation type="submission" date="2021-02" db="EMBL/GenBank/DDBJ databases">
        <authorList>
            <person name="Dougan E. K."/>
            <person name="Rhodes N."/>
            <person name="Thang M."/>
            <person name="Chan C."/>
        </authorList>
    </citation>
    <scope>NUCLEOTIDE SEQUENCE</scope>
</reference>
<dbReference type="InterPro" id="IPR012677">
    <property type="entry name" value="Nucleotide-bd_a/b_plait_sf"/>
</dbReference>
<feature type="non-terminal residue" evidence="5">
    <location>
        <position position="1"/>
    </location>
</feature>
<evidence type="ECO:0000259" key="4">
    <source>
        <dbReference type="PROSITE" id="PS50102"/>
    </source>
</evidence>
<dbReference type="PROSITE" id="PS50102">
    <property type="entry name" value="RRM"/>
    <property type="match status" value="4"/>
</dbReference>
<evidence type="ECO:0000313" key="6">
    <source>
        <dbReference type="Proteomes" id="UP000654075"/>
    </source>
</evidence>
<evidence type="ECO:0000256" key="3">
    <source>
        <dbReference type="PROSITE-ProRule" id="PRU00176"/>
    </source>
</evidence>
<keyword evidence="1" id="KW-0677">Repeat</keyword>
<feature type="domain" description="RRM" evidence="4">
    <location>
        <begin position="641"/>
        <end position="714"/>
    </location>
</feature>
<dbReference type="SMART" id="SM00360">
    <property type="entry name" value="RRM"/>
    <property type="match status" value="5"/>
</dbReference>
<dbReference type="SUPFAM" id="SSF54928">
    <property type="entry name" value="RNA-binding domain, RBD"/>
    <property type="match status" value="3"/>
</dbReference>
<gene>
    <name evidence="5" type="ORF">PGLA1383_LOCUS50503</name>
</gene>
<protein>
    <recommendedName>
        <fullName evidence="4">RRM domain-containing protein</fullName>
    </recommendedName>
</protein>
<organism evidence="5 6">
    <name type="scientific">Polarella glacialis</name>
    <name type="common">Dinoflagellate</name>
    <dbReference type="NCBI Taxonomy" id="89957"/>
    <lineage>
        <taxon>Eukaryota</taxon>
        <taxon>Sar</taxon>
        <taxon>Alveolata</taxon>
        <taxon>Dinophyceae</taxon>
        <taxon>Suessiales</taxon>
        <taxon>Suessiaceae</taxon>
        <taxon>Polarella</taxon>
    </lineage>
</organism>
<dbReference type="Pfam" id="PF00076">
    <property type="entry name" value="RRM_1"/>
    <property type="match status" value="2"/>
</dbReference>